<dbReference type="Gene3D" id="1.10.460.10">
    <property type="entry name" value="Topoisomerase I, domain 2"/>
    <property type="match status" value="1"/>
</dbReference>
<comment type="similarity">
    <text evidence="2">Belongs to the type IA topoisomerase family.</text>
</comment>
<dbReference type="EMBL" id="MLCN01000044">
    <property type="protein sequence ID" value="ONG37743.1"/>
    <property type="molecule type" value="Genomic_DNA"/>
</dbReference>
<keyword evidence="4" id="KW-0479">Metal-binding</keyword>
<evidence type="ECO:0000256" key="5">
    <source>
        <dbReference type="ARBA" id="ARBA00022737"/>
    </source>
</evidence>
<dbReference type="InterPro" id="IPR013826">
    <property type="entry name" value="Topo_IA_cen_sub3"/>
</dbReference>
<dbReference type="SUPFAM" id="SSF57783">
    <property type="entry name" value="Zinc beta-ribbon"/>
    <property type="match status" value="1"/>
</dbReference>
<dbReference type="PROSITE" id="PS52039">
    <property type="entry name" value="TOPO_IA_2"/>
    <property type="match status" value="1"/>
</dbReference>
<dbReference type="SMART" id="SM00437">
    <property type="entry name" value="TOP1Ac"/>
    <property type="match status" value="1"/>
</dbReference>
<dbReference type="SMART" id="SM00493">
    <property type="entry name" value="TOPRIM"/>
    <property type="match status" value="1"/>
</dbReference>
<evidence type="ECO:0000256" key="9">
    <source>
        <dbReference type="ARBA" id="ARBA00023125"/>
    </source>
</evidence>
<dbReference type="InterPro" id="IPR013498">
    <property type="entry name" value="Topo_IA_Znf"/>
</dbReference>
<dbReference type="SMART" id="SM00436">
    <property type="entry name" value="TOP1Bc"/>
    <property type="match status" value="1"/>
</dbReference>
<keyword evidence="7" id="KW-0862">Zinc</keyword>
<dbReference type="GO" id="GO:0006265">
    <property type="term" value="P:DNA topological change"/>
    <property type="evidence" value="ECO:0007669"/>
    <property type="project" value="InterPro"/>
</dbReference>
<dbReference type="GO" id="GO:0008270">
    <property type="term" value="F:zinc ion binding"/>
    <property type="evidence" value="ECO:0007669"/>
    <property type="project" value="UniProtKB-KW"/>
</dbReference>
<protein>
    <recommendedName>
        <fullName evidence="3">DNA topoisomerase</fullName>
        <ecNumber evidence="3">5.6.2.1</ecNumber>
    </recommendedName>
    <alternativeName>
        <fullName evidence="14">Omega-protein</fullName>
    </alternativeName>
    <alternativeName>
        <fullName evidence="13">Relaxing enzyme</fullName>
    </alternativeName>
    <alternativeName>
        <fullName evidence="11">Swivelase</fullName>
    </alternativeName>
    <alternativeName>
        <fullName evidence="12">Untwisting enzyme</fullName>
    </alternativeName>
</protein>
<dbReference type="GO" id="GO:0006281">
    <property type="term" value="P:DNA repair"/>
    <property type="evidence" value="ECO:0007669"/>
    <property type="project" value="TreeGrafter"/>
</dbReference>
<evidence type="ECO:0000256" key="12">
    <source>
        <dbReference type="ARBA" id="ARBA00031985"/>
    </source>
</evidence>
<dbReference type="CDD" id="cd03362">
    <property type="entry name" value="TOPRIM_TopoIA_TopoIII"/>
    <property type="match status" value="1"/>
</dbReference>
<organism evidence="17 18">
    <name type="scientific">Alkanindiges hydrocarboniclasticus</name>
    <dbReference type="NCBI Taxonomy" id="1907941"/>
    <lineage>
        <taxon>Bacteria</taxon>
        <taxon>Pseudomonadati</taxon>
        <taxon>Pseudomonadota</taxon>
        <taxon>Gammaproteobacteria</taxon>
        <taxon>Moraxellales</taxon>
        <taxon>Moraxellaceae</taxon>
        <taxon>Alkanindiges</taxon>
    </lineage>
</organism>
<dbReference type="GO" id="GO:0003677">
    <property type="term" value="F:DNA binding"/>
    <property type="evidence" value="ECO:0007669"/>
    <property type="project" value="UniProtKB-KW"/>
</dbReference>
<evidence type="ECO:0000256" key="6">
    <source>
        <dbReference type="ARBA" id="ARBA00022771"/>
    </source>
</evidence>
<dbReference type="STRING" id="1907941.BKE30_13795"/>
<dbReference type="NCBIfam" id="TIGR01056">
    <property type="entry name" value="topB"/>
    <property type="match status" value="1"/>
</dbReference>
<evidence type="ECO:0000259" key="16">
    <source>
        <dbReference type="PROSITE" id="PS52039"/>
    </source>
</evidence>
<dbReference type="Gene3D" id="2.70.20.10">
    <property type="entry name" value="Topoisomerase I, domain 3"/>
    <property type="match status" value="1"/>
</dbReference>
<keyword evidence="18" id="KW-1185">Reference proteome</keyword>
<dbReference type="Pfam" id="PF01396">
    <property type="entry name" value="Zn_ribbon_Top1"/>
    <property type="match status" value="2"/>
</dbReference>
<dbReference type="InterPro" id="IPR006171">
    <property type="entry name" value="TOPRIM_dom"/>
</dbReference>
<evidence type="ECO:0000256" key="14">
    <source>
        <dbReference type="ARBA" id="ARBA00032877"/>
    </source>
</evidence>
<evidence type="ECO:0000256" key="2">
    <source>
        <dbReference type="ARBA" id="ARBA00009446"/>
    </source>
</evidence>
<evidence type="ECO:0000313" key="17">
    <source>
        <dbReference type="EMBL" id="ONG37743.1"/>
    </source>
</evidence>
<keyword evidence="8" id="KW-0799">Topoisomerase</keyword>
<dbReference type="InterPro" id="IPR005738">
    <property type="entry name" value="TopoIII"/>
</dbReference>
<dbReference type="SUPFAM" id="SSF56712">
    <property type="entry name" value="Prokaryotic type I DNA topoisomerase"/>
    <property type="match status" value="1"/>
</dbReference>
<dbReference type="OrthoDB" id="9803554at2"/>
<comment type="catalytic activity">
    <reaction evidence="1">
        <text>ATP-independent breakage of single-stranded DNA, followed by passage and rejoining.</text>
        <dbReference type="EC" id="5.6.2.1"/>
    </reaction>
</comment>
<evidence type="ECO:0000256" key="10">
    <source>
        <dbReference type="ARBA" id="ARBA00023235"/>
    </source>
</evidence>
<dbReference type="InterPro" id="IPR000380">
    <property type="entry name" value="Topo_IA"/>
</dbReference>
<dbReference type="Pfam" id="PF01751">
    <property type="entry name" value="Toprim"/>
    <property type="match status" value="1"/>
</dbReference>
<evidence type="ECO:0000256" key="4">
    <source>
        <dbReference type="ARBA" id="ARBA00022723"/>
    </source>
</evidence>
<name>A0A1S8CT70_9GAMM</name>
<dbReference type="PROSITE" id="PS50880">
    <property type="entry name" value="TOPRIM"/>
    <property type="match status" value="1"/>
</dbReference>
<evidence type="ECO:0000256" key="7">
    <source>
        <dbReference type="ARBA" id="ARBA00022833"/>
    </source>
</evidence>
<evidence type="ECO:0000313" key="18">
    <source>
        <dbReference type="Proteomes" id="UP000192132"/>
    </source>
</evidence>
<evidence type="ECO:0000256" key="8">
    <source>
        <dbReference type="ARBA" id="ARBA00023029"/>
    </source>
</evidence>
<evidence type="ECO:0000256" key="11">
    <source>
        <dbReference type="ARBA" id="ARBA00030003"/>
    </source>
</evidence>
<dbReference type="PANTHER" id="PTHR11390:SF21">
    <property type="entry name" value="DNA TOPOISOMERASE 3-ALPHA"/>
    <property type="match status" value="1"/>
</dbReference>
<evidence type="ECO:0000256" key="1">
    <source>
        <dbReference type="ARBA" id="ARBA00000213"/>
    </source>
</evidence>
<dbReference type="RefSeq" id="WP_076879180.1">
    <property type="nucleotide sequence ID" value="NZ_MLCN01000044.1"/>
</dbReference>
<sequence>MTIRRLFIAEKPDLAKAIRDGLGGGKSQDGYFQCGQDAVTWCFGHMLQLCDPEDYDAKYKKWNMADLPFSHVPWKKKVASDKKDQVKKIMALLKQAREVVHAGDPDDEGQLLIDELLEFAKCTLPVKRVLINDNNLKVVQKALANLRDNQEFAPLSAAAEARSVGDQLYGYNLTRAYTLKAQNQGHQGVLSVGRVQTPILGLVVRRCRLNASHQKSFYYSVTGDFDIQGLNFNGRYLVKDTDTVDEKKRLLDEAQAKQIAKDATGHTAILASVKTEAKQTPPPLPYNLLKLQTDASRKFGMKPDQVKTITQNLREKYKLITYNRSDCEYLSDEQHGDVPGVLAAIGQTAPVFANLIGKSDPSIKSRAFNSAKVSAHHAIIPTEATADLNKLTDAEQKIYLLIARAYIAQFFPNYCYDRTDILINVGKHQFTASAEVPTRMGWKVLYKNDQDNEDLAQDDHILACDLRTLKQHDQGQCIKAIAEKKETKPPALYTIATLLSDLTRVAKYVKDERLRKTLVDKDKDKQGEHGGIGTPATRDSIIKTLFDRGFLAEQGKSIVSTPIGEKLYDALPDQAKYPDMTAIWHEQQKALKTKQDVVGFVQNLMSYIGREVESVKQSGSVKLADSVPCPKCTKPMNRIAIPGKQAFWGCSDRAGCKTTLPDAGGKPGQPKPKAAVSAQFKCQACGNGLIRRTGKKGKKAYAFWGCSGYPACKQSYEDKLGKPVIAGTPDDKNFSFNPVPDPTHLV</sequence>
<dbReference type="InterPro" id="IPR023405">
    <property type="entry name" value="Topo_IA_core_domain"/>
</dbReference>
<evidence type="ECO:0000256" key="13">
    <source>
        <dbReference type="ARBA" id="ARBA00032235"/>
    </source>
</evidence>
<dbReference type="PANTHER" id="PTHR11390">
    <property type="entry name" value="PROKARYOTIC DNA TOPOISOMERASE"/>
    <property type="match status" value="1"/>
</dbReference>
<dbReference type="NCBIfam" id="NF005829">
    <property type="entry name" value="PRK07726.1"/>
    <property type="match status" value="1"/>
</dbReference>
<dbReference type="GO" id="GO:0006310">
    <property type="term" value="P:DNA recombination"/>
    <property type="evidence" value="ECO:0007669"/>
    <property type="project" value="TreeGrafter"/>
</dbReference>
<dbReference type="PRINTS" id="PR00417">
    <property type="entry name" value="PRTPISMRASEI"/>
</dbReference>
<dbReference type="InterPro" id="IPR013824">
    <property type="entry name" value="Topo_IA_cen_sub1"/>
</dbReference>
<dbReference type="InterPro" id="IPR034144">
    <property type="entry name" value="TOPRIM_TopoIII"/>
</dbReference>
<reference evidence="17 18" key="1">
    <citation type="submission" date="2016-10" db="EMBL/GenBank/DDBJ databases">
        <title>Draft Genome sequence of Alkanindiges sp. strain H1.</title>
        <authorList>
            <person name="Subhash Y."/>
            <person name="Lee S."/>
        </authorList>
    </citation>
    <scope>NUCLEOTIDE SEQUENCE [LARGE SCALE GENOMIC DNA]</scope>
    <source>
        <strain evidence="17 18">H1</strain>
    </source>
</reference>
<evidence type="ECO:0000259" key="15">
    <source>
        <dbReference type="PROSITE" id="PS50880"/>
    </source>
</evidence>
<dbReference type="Gene3D" id="3.30.65.10">
    <property type="entry name" value="Bacterial Topoisomerase I, domain 1"/>
    <property type="match status" value="1"/>
</dbReference>
<dbReference type="GO" id="GO:0043597">
    <property type="term" value="C:cytoplasmic replication fork"/>
    <property type="evidence" value="ECO:0007669"/>
    <property type="project" value="TreeGrafter"/>
</dbReference>
<evidence type="ECO:0000256" key="3">
    <source>
        <dbReference type="ARBA" id="ARBA00012891"/>
    </source>
</evidence>
<dbReference type="EC" id="5.6.2.1" evidence="3"/>
<dbReference type="InterPro" id="IPR013497">
    <property type="entry name" value="Topo_IA_cen"/>
</dbReference>
<feature type="domain" description="Topo IA-type catalytic" evidence="16">
    <location>
        <begin position="152"/>
        <end position="613"/>
    </location>
</feature>
<proteinExistence type="inferred from homology"/>
<dbReference type="InterPro" id="IPR013825">
    <property type="entry name" value="Topo_IA_cen_sub2"/>
</dbReference>
<dbReference type="Proteomes" id="UP000192132">
    <property type="component" value="Unassembled WGS sequence"/>
</dbReference>
<dbReference type="InterPro" id="IPR003601">
    <property type="entry name" value="Topo_IA_2"/>
</dbReference>
<dbReference type="Gene3D" id="3.40.50.140">
    <property type="match status" value="1"/>
</dbReference>
<dbReference type="Pfam" id="PF01131">
    <property type="entry name" value="Topoisom_bac"/>
    <property type="match status" value="1"/>
</dbReference>
<dbReference type="Gene3D" id="1.10.290.10">
    <property type="entry name" value="Topoisomerase I, domain 4"/>
    <property type="match status" value="1"/>
</dbReference>
<feature type="domain" description="Toprim" evidence="15">
    <location>
        <begin position="4"/>
        <end position="135"/>
    </location>
</feature>
<dbReference type="InterPro" id="IPR003602">
    <property type="entry name" value="Topo_IA_DNA-bd_dom"/>
</dbReference>
<keyword evidence="10 17" id="KW-0413">Isomerase</keyword>
<dbReference type="AlphaFoldDB" id="A0A1S8CT70"/>
<keyword evidence="6" id="KW-0863">Zinc-finger</keyword>
<dbReference type="GO" id="GO:0003917">
    <property type="term" value="F:DNA topoisomerase type I (single strand cut, ATP-independent) activity"/>
    <property type="evidence" value="ECO:0007669"/>
    <property type="project" value="UniProtKB-EC"/>
</dbReference>
<comment type="caution">
    <text evidence="17">The sequence shown here is derived from an EMBL/GenBank/DDBJ whole genome shotgun (WGS) entry which is preliminary data.</text>
</comment>
<gene>
    <name evidence="17" type="ORF">BKE30_13795</name>
</gene>
<keyword evidence="9" id="KW-0238">DNA-binding</keyword>
<keyword evidence="5" id="KW-0677">Repeat</keyword>
<accession>A0A1S8CT70</accession>